<organism evidence="3 4">
    <name type="scientific">Didymodactylos carnosus</name>
    <dbReference type="NCBI Taxonomy" id="1234261"/>
    <lineage>
        <taxon>Eukaryota</taxon>
        <taxon>Metazoa</taxon>
        <taxon>Spiralia</taxon>
        <taxon>Gnathifera</taxon>
        <taxon>Rotifera</taxon>
        <taxon>Eurotatoria</taxon>
        <taxon>Bdelloidea</taxon>
        <taxon>Philodinida</taxon>
        <taxon>Philodinidae</taxon>
        <taxon>Didymodactylos</taxon>
    </lineage>
</organism>
<dbReference type="Proteomes" id="UP000677228">
    <property type="component" value="Unassembled WGS sequence"/>
</dbReference>
<dbReference type="AlphaFoldDB" id="A0A8S2IXD3"/>
<dbReference type="InterPro" id="IPR025048">
    <property type="entry name" value="DUF3987"/>
</dbReference>
<feature type="region of interest" description="Disordered" evidence="1">
    <location>
        <begin position="870"/>
        <end position="895"/>
    </location>
</feature>
<sequence length="946" mass="105918">MATKLVEGYGAILKENVKAGAQIKFDLEWILNQNEMCIFNRYMQGGANVDILFYGMLPLLSRFAQSSIYASMFEQSKPLNLYSIIVGPPGCGKSPNLNHLIIAATKVTKIFQHDYMKNVPRDAGHTQLQNSVTNNSNGLTLLELLVGGDVCIVNDEIDGVFVKWGIYNKELTAEISILCSLFDGTNGLSRLTSLPTTEINGARLSILGGTSGTHLANVLKRWSNGNGQDGLFSRMMFLPVWYKSAVCPNDLKFAHAGIPSFIHVFLVCHLLGSIEYRFDTIDESHISTTASTRADGSVDGNSAYCYVFNKVAGQTDILLHPQCKDLPPHIVSFYAKVNDIYPRICVLLKLYKNIMSVLTELQDIIDFDDDFRENGADTEKFIAAAVKVLNQLFLSTAEQSEKSGMYGIIVLTHQILAIHVLICTGMPVLYVDRETCEQAWMYYLFIFNSIKSIFNLDTIVPINGSPREQRLIDPDYCRRILSFPYTFFSITMIASYDRHDVKRSGPCKKHPERFHECAQALIDDGLLFRERFIATCEIAYHKVPPPTVSTPRSYEEIDMERKLNKWGMTLSEYRKIHLKSCSVKKLTDFASKFMVKRYKQYYQDFPKYINNECVRQDVDSLVQDGLLVQEVVNGELTFSLKAINQVSPKNNSLQTVLSNNNNSNNNQSLSTETVATASTIEVTVSPDTTTLLQQQPMNSLSTEPITETQDSSLNYTSALNVTTTLSKQTVDPSSQNPMLLSLLTSKSDLSERNQSSQVSQQLVSWSDTTFEQSDNITQNKFVVAAPTNVNVSEEQHTSAIMIANMQQEEVNHTPNAQLNDMENNGDESDNYQLANIGNSSTVIVGQPAMIINAEELLKIMHDNQQVVVKQSAHKSNKAQSVIDDKNNNRKRKDKKKLNEAEIQEILYNKILILSSPIISMKSNTNNRVLTSAGAVKLFPLTQSITE</sequence>
<comment type="caution">
    <text evidence="3">The sequence shown here is derived from an EMBL/GenBank/DDBJ whole genome shotgun (WGS) entry which is preliminary data.</text>
</comment>
<evidence type="ECO:0000313" key="3">
    <source>
        <dbReference type="EMBL" id="CAF3782425.1"/>
    </source>
</evidence>
<gene>
    <name evidence="2" type="ORF">OVA965_LOCUS15162</name>
    <name evidence="3" type="ORF">TMI583_LOCUS15167</name>
</gene>
<evidence type="ECO:0000313" key="4">
    <source>
        <dbReference type="Proteomes" id="UP000682733"/>
    </source>
</evidence>
<name>A0A8S2IXD3_9BILA</name>
<accession>A0A8S2IXD3</accession>
<evidence type="ECO:0000313" key="2">
    <source>
        <dbReference type="EMBL" id="CAF1013502.1"/>
    </source>
</evidence>
<dbReference type="Proteomes" id="UP000682733">
    <property type="component" value="Unassembled WGS sequence"/>
</dbReference>
<dbReference type="Pfam" id="PF13148">
    <property type="entry name" value="DUF3987"/>
    <property type="match status" value="1"/>
</dbReference>
<dbReference type="EMBL" id="CAJNOK010006756">
    <property type="protein sequence ID" value="CAF1013502.1"/>
    <property type="molecule type" value="Genomic_DNA"/>
</dbReference>
<protein>
    <submittedName>
        <fullName evidence="3">Uncharacterized protein</fullName>
    </submittedName>
</protein>
<dbReference type="EMBL" id="CAJOBA010006764">
    <property type="protein sequence ID" value="CAF3782425.1"/>
    <property type="molecule type" value="Genomic_DNA"/>
</dbReference>
<reference evidence="3" key="1">
    <citation type="submission" date="2021-02" db="EMBL/GenBank/DDBJ databases">
        <authorList>
            <person name="Nowell W R."/>
        </authorList>
    </citation>
    <scope>NUCLEOTIDE SEQUENCE</scope>
</reference>
<proteinExistence type="predicted"/>
<evidence type="ECO:0000256" key="1">
    <source>
        <dbReference type="SAM" id="MobiDB-lite"/>
    </source>
</evidence>